<accession>A0AAP9S617</accession>
<dbReference type="InterPro" id="IPR000160">
    <property type="entry name" value="GGDEF_dom"/>
</dbReference>
<dbReference type="InterPro" id="IPR029787">
    <property type="entry name" value="Nucleotide_cyclase"/>
</dbReference>
<reference evidence="2 5" key="2">
    <citation type="journal article" date="2020" name="Cell Host Microbe">
        <title>Functional and Genomic Variation between Human-Derived Isolates of Lachnospiraceae Reveals Inter- and Intra-Species Diversity.</title>
        <authorList>
            <person name="Sorbara M.T."/>
            <person name="Littmann E.R."/>
            <person name="Fontana E."/>
            <person name="Moody T.U."/>
            <person name="Kohout C.E."/>
            <person name="Gjonbalaj M."/>
            <person name="Eaton V."/>
            <person name="Seok R."/>
            <person name="Leiner I.M."/>
            <person name="Pamer E.G."/>
        </authorList>
    </citation>
    <scope>NUCLEOTIDE SEQUENCE [LARGE SCALE GENOMIC DNA]</scope>
    <source>
        <strain evidence="2 5">MSK.2.26</strain>
    </source>
</reference>
<dbReference type="InterPro" id="IPR043128">
    <property type="entry name" value="Rev_trsase/Diguanyl_cyclase"/>
</dbReference>
<dbReference type="GeneID" id="97122762"/>
<dbReference type="Pfam" id="PF00990">
    <property type="entry name" value="GGDEF"/>
    <property type="match status" value="1"/>
</dbReference>
<dbReference type="AlphaFoldDB" id="A0AAP9S617"/>
<gene>
    <name evidence="3" type="ORF">FOC47_05305</name>
    <name evidence="2" type="ORF">G5B26_05515</name>
</gene>
<evidence type="ECO:0000313" key="3">
    <source>
        <dbReference type="EMBL" id="QIX90058.1"/>
    </source>
</evidence>
<dbReference type="PANTHER" id="PTHR46663:SF2">
    <property type="entry name" value="GGDEF DOMAIN-CONTAINING PROTEIN"/>
    <property type="match status" value="1"/>
</dbReference>
<dbReference type="Gene3D" id="3.30.70.270">
    <property type="match status" value="1"/>
</dbReference>
<dbReference type="Proteomes" id="UP000501069">
    <property type="component" value="Chromosome"/>
</dbReference>
<dbReference type="RefSeq" id="WP_074661528.1">
    <property type="nucleotide sequence ID" value="NZ_AP031445.1"/>
</dbReference>
<dbReference type="PANTHER" id="PTHR46663">
    <property type="entry name" value="DIGUANYLATE CYCLASE DGCT-RELATED"/>
    <property type="match status" value="1"/>
</dbReference>
<organism evidence="3 4">
    <name type="scientific">Enterocloster clostridioformis</name>
    <dbReference type="NCBI Taxonomy" id="1531"/>
    <lineage>
        <taxon>Bacteria</taxon>
        <taxon>Bacillati</taxon>
        <taxon>Bacillota</taxon>
        <taxon>Clostridia</taxon>
        <taxon>Lachnospirales</taxon>
        <taxon>Lachnospiraceae</taxon>
        <taxon>Enterocloster</taxon>
    </lineage>
</organism>
<protein>
    <submittedName>
        <fullName evidence="3">Diguanylate cyclase</fullName>
    </submittedName>
</protein>
<reference evidence="2" key="3">
    <citation type="submission" date="2020-02" db="EMBL/GenBank/DDBJ databases">
        <authorList>
            <person name="Littmann E."/>
            <person name="Sorbara M."/>
        </authorList>
    </citation>
    <scope>NUCLEOTIDE SEQUENCE</scope>
    <source>
        <strain evidence="2">MSK.2.26</strain>
    </source>
</reference>
<dbReference type="Proteomes" id="UP000719916">
    <property type="component" value="Unassembled WGS sequence"/>
</dbReference>
<evidence type="ECO:0000313" key="4">
    <source>
        <dbReference type="Proteomes" id="UP000501069"/>
    </source>
</evidence>
<dbReference type="SUPFAM" id="SSF55073">
    <property type="entry name" value="Nucleotide cyclase"/>
    <property type="match status" value="1"/>
</dbReference>
<name>A0AAP9S617_9FIRM</name>
<evidence type="ECO:0000313" key="2">
    <source>
        <dbReference type="EMBL" id="NSJ43047.1"/>
    </source>
</evidence>
<dbReference type="EMBL" id="JAAISW010000005">
    <property type="protein sequence ID" value="NSJ43047.1"/>
    <property type="molecule type" value="Genomic_DNA"/>
</dbReference>
<feature type="domain" description="GGDEF" evidence="1">
    <location>
        <begin position="17"/>
        <end position="55"/>
    </location>
</feature>
<proteinExistence type="predicted"/>
<reference evidence="3 4" key="1">
    <citation type="submission" date="2019-11" db="EMBL/GenBank/DDBJ databases">
        <title>FDA dAtabase for Regulatory Grade micrObial Sequences (FDA-ARGOS): Supporting development and validation of Infectious Disease Dx tests.</title>
        <authorList>
            <person name="Turner S."/>
            <person name="Byrd R."/>
            <person name="Tallon L."/>
            <person name="Sadzewicz L."/>
            <person name="Vavikolanu K."/>
            <person name="Mehta A."/>
            <person name="Aluvathingal J."/>
            <person name="Nadendla S."/>
            <person name="Myers T."/>
            <person name="Yan Y."/>
            <person name="Sichtig H."/>
        </authorList>
    </citation>
    <scope>NUCLEOTIDE SEQUENCE [LARGE SCALE GENOMIC DNA]</scope>
    <source>
        <strain evidence="3 4">FDAARGOS_739</strain>
    </source>
</reference>
<dbReference type="EMBL" id="CP050964">
    <property type="protein sequence ID" value="QIX90058.1"/>
    <property type="molecule type" value="Genomic_DNA"/>
</dbReference>
<sequence>MPGTGRKTDKAPAPYNAVIFSIGVSFYPDHGRNFSFLFEKADEVMYHAKRRCKNRYYIYKEDAPET</sequence>
<dbReference type="InterPro" id="IPR052163">
    <property type="entry name" value="DGC-Regulatory_Protein"/>
</dbReference>
<evidence type="ECO:0000313" key="5">
    <source>
        <dbReference type="Proteomes" id="UP000719916"/>
    </source>
</evidence>
<evidence type="ECO:0000259" key="1">
    <source>
        <dbReference type="Pfam" id="PF00990"/>
    </source>
</evidence>